<evidence type="ECO:0000313" key="6">
    <source>
        <dbReference type="Proteomes" id="UP000317716"/>
    </source>
</evidence>
<dbReference type="Gene3D" id="2.30.42.10">
    <property type="match status" value="2"/>
</dbReference>
<evidence type="ECO:0000313" key="5">
    <source>
        <dbReference type="EMBL" id="TMQ53380.1"/>
    </source>
</evidence>
<feature type="domain" description="PDZ" evidence="4">
    <location>
        <begin position="248"/>
        <end position="332"/>
    </location>
</feature>
<dbReference type="PANTHER" id="PTHR42837">
    <property type="entry name" value="REGULATOR OF SIGMA-E PROTEASE RSEP"/>
    <property type="match status" value="1"/>
</dbReference>
<keyword evidence="3" id="KW-0732">Signal</keyword>
<dbReference type="InterPro" id="IPR036034">
    <property type="entry name" value="PDZ_sf"/>
</dbReference>
<dbReference type="PROSITE" id="PS51257">
    <property type="entry name" value="PROKAR_LIPOPROTEIN"/>
    <property type="match status" value="1"/>
</dbReference>
<dbReference type="Pfam" id="PF13180">
    <property type="entry name" value="PDZ_2"/>
    <property type="match status" value="1"/>
</dbReference>
<dbReference type="SUPFAM" id="SSF50156">
    <property type="entry name" value="PDZ domain-like"/>
    <property type="match status" value="2"/>
</dbReference>
<feature type="domain" description="PDZ" evidence="4">
    <location>
        <begin position="53"/>
        <end position="144"/>
    </location>
</feature>
<dbReference type="GO" id="GO:0006508">
    <property type="term" value="P:proteolysis"/>
    <property type="evidence" value="ECO:0007669"/>
    <property type="project" value="InterPro"/>
</dbReference>
<feature type="region of interest" description="Disordered" evidence="2">
    <location>
        <begin position="172"/>
        <end position="233"/>
    </location>
</feature>
<gene>
    <name evidence="5" type="ORF">E6K72_08520</name>
</gene>
<organism evidence="5 6">
    <name type="scientific">Eiseniibacteriota bacterium</name>
    <dbReference type="NCBI Taxonomy" id="2212470"/>
    <lineage>
        <taxon>Bacteria</taxon>
        <taxon>Candidatus Eiseniibacteriota</taxon>
    </lineage>
</organism>
<dbReference type="EMBL" id="VBOS01000300">
    <property type="protein sequence ID" value="TMQ53380.1"/>
    <property type="molecule type" value="Genomic_DNA"/>
</dbReference>
<evidence type="ECO:0000256" key="3">
    <source>
        <dbReference type="SAM" id="SignalP"/>
    </source>
</evidence>
<feature type="chain" id="PRO_5021807785" evidence="3">
    <location>
        <begin position="33"/>
        <end position="453"/>
    </location>
</feature>
<dbReference type="PANTHER" id="PTHR42837:SF2">
    <property type="entry name" value="MEMBRANE METALLOPROTEASE ARASP2, CHLOROPLASTIC-RELATED"/>
    <property type="match status" value="1"/>
</dbReference>
<feature type="signal peptide" evidence="3">
    <location>
        <begin position="1"/>
        <end position="32"/>
    </location>
</feature>
<dbReference type="GO" id="GO:0004222">
    <property type="term" value="F:metalloendopeptidase activity"/>
    <property type="evidence" value="ECO:0007669"/>
    <property type="project" value="InterPro"/>
</dbReference>
<proteinExistence type="predicted"/>
<accession>A0A538SPU0</accession>
<dbReference type="InterPro" id="IPR004387">
    <property type="entry name" value="Pept_M50_Zn"/>
</dbReference>
<evidence type="ECO:0000259" key="4">
    <source>
        <dbReference type="SMART" id="SM00228"/>
    </source>
</evidence>
<comment type="caution">
    <text evidence="5">The sequence shown here is derived from an EMBL/GenBank/DDBJ whole genome shotgun (WGS) entry which is preliminary data.</text>
</comment>
<dbReference type="AlphaFoldDB" id="A0A538SPU0"/>
<comment type="cofactor">
    <cofactor evidence="1">
        <name>Zn(2+)</name>
        <dbReference type="ChEBI" id="CHEBI:29105"/>
    </cofactor>
</comment>
<protein>
    <submittedName>
        <fullName evidence="5">PDZ domain-containing protein</fullName>
    </submittedName>
</protein>
<reference evidence="5 6" key="1">
    <citation type="journal article" date="2019" name="Nat. Microbiol.">
        <title>Mediterranean grassland soil C-N compound turnover is dependent on rainfall and depth, and is mediated by genomically divergent microorganisms.</title>
        <authorList>
            <person name="Diamond S."/>
            <person name="Andeer P.F."/>
            <person name="Li Z."/>
            <person name="Crits-Christoph A."/>
            <person name="Burstein D."/>
            <person name="Anantharaman K."/>
            <person name="Lane K.R."/>
            <person name="Thomas B.C."/>
            <person name="Pan C."/>
            <person name="Northen T.R."/>
            <person name="Banfield J.F."/>
        </authorList>
    </citation>
    <scope>NUCLEOTIDE SEQUENCE [LARGE SCALE GENOMIC DNA]</scope>
    <source>
        <strain evidence="5">WS_2</strain>
    </source>
</reference>
<name>A0A538SPU0_UNCEI</name>
<dbReference type="SMART" id="SM00228">
    <property type="entry name" value="PDZ"/>
    <property type="match status" value="2"/>
</dbReference>
<sequence length="453" mass="48317">MRTDRMKERAAMKRLSHATLAAVMLASCLAPACATGAADGAREPCAGKAQRIGDLGIVSLDCDCVYSSRSHSTDGRLTLVRRWTFRSEPKVGEIRADGPAAGRVREGDVITAIDGALITTREGARRFAEVAPGATITLTVRREGREIPVRIAAAAVCPESAEWPAAGLLVMTPSQPPAPEMPGLAPSRTPDGPARPEVAQVPEAQQASEAAREAAREAEREAERSARRIASLPKPAISTADALPRGWSGFGLTCRNCGGRPGDDGEPPVWEFGTLPTIYFLDPGSPAARAGIQIGDVLTHLDGVSLLTEEGGRRFGALKPAQSVRWTIRRGGRVLTATMVPAQRPEQLPLAELQAKLQALSENRDALRMSSEMQRMAREMAHSSLRMSREASRDRLRYAGAVGGSEVEVRGLENVVVDDSGDEIVITTRDATIRIRKAATTAPHPTPRAGGSR</sequence>
<dbReference type="InterPro" id="IPR001478">
    <property type="entry name" value="PDZ"/>
</dbReference>
<dbReference type="GO" id="GO:0016020">
    <property type="term" value="C:membrane"/>
    <property type="evidence" value="ECO:0007669"/>
    <property type="project" value="InterPro"/>
</dbReference>
<dbReference type="Pfam" id="PF17820">
    <property type="entry name" value="PDZ_6"/>
    <property type="match status" value="1"/>
</dbReference>
<dbReference type="InterPro" id="IPR041489">
    <property type="entry name" value="PDZ_6"/>
</dbReference>
<dbReference type="Proteomes" id="UP000317716">
    <property type="component" value="Unassembled WGS sequence"/>
</dbReference>
<evidence type="ECO:0000256" key="1">
    <source>
        <dbReference type="ARBA" id="ARBA00001947"/>
    </source>
</evidence>
<evidence type="ECO:0000256" key="2">
    <source>
        <dbReference type="SAM" id="MobiDB-lite"/>
    </source>
</evidence>
<feature type="compositionally biased region" description="Basic and acidic residues" evidence="2">
    <location>
        <begin position="210"/>
        <end position="226"/>
    </location>
</feature>